<dbReference type="PANTHER" id="PTHR21060:SF15">
    <property type="entry name" value="ACETATE KINASE-RELATED"/>
    <property type="match status" value="1"/>
</dbReference>
<dbReference type="Proteomes" id="UP000095229">
    <property type="component" value="Unassembled WGS sequence"/>
</dbReference>
<comment type="similarity">
    <text evidence="1">Belongs to the acetokinase family.</text>
</comment>
<dbReference type="PROSITE" id="PS01075">
    <property type="entry name" value="ACETATE_KINASE_1"/>
    <property type="match status" value="1"/>
</dbReference>
<evidence type="ECO:0000313" key="7">
    <source>
        <dbReference type="Proteomes" id="UP000095229"/>
    </source>
</evidence>
<keyword evidence="5" id="KW-0067">ATP-binding</keyword>
<evidence type="ECO:0000313" key="6">
    <source>
        <dbReference type="EMBL" id="OEH46022.1"/>
    </source>
</evidence>
<evidence type="ECO:0000256" key="4">
    <source>
        <dbReference type="ARBA" id="ARBA00022777"/>
    </source>
</evidence>
<dbReference type="GO" id="GO:0005524">
    <property type="term" value="F:ATP binding"/>
    <property type="evidence" value="ECO:0007669"/>
    <property type="project" value="UniProtKB-KW"/>
</dbReference>
<keyword evidence="3" id="KW-0547">Nucleotide-binding</keyword>
<dbReference type="InterPro" id="IPR000890">
    <property type="entry name" value="Aliphatic_acid_kin_short-chain"/>
</dbReference>
<dbReference type="EMBL" id="LSOG01000081">
    <property type="protein sequence ID" value="OEH46022.1"/>
    <property type="molecule type" value="Genomic_DNA"/>
</dbReference>
<keyword evidence="4 6" id="KW-0418">Kinase</keyword>
<evidence type="ECO:0000256" key="3">
    <source>
        <dbReference type="ARBA" id="ARBA00022741"/>
    </source>
</evidence>
<dbReference type="Gene3D" id="3.30.420.40">
    <property type="match status" value="1"/>
</dbReference>
<organism evidence="6 7">
    <name type="scientific">Legionella parisiensis</name>
    <dbReference type="NCBI Taxonomy" id="45071"/>
    <lineage>
        <taxon>Bacteria</taxon>
        <taxon>Pseudomonadati</taxon>
        <taxon>Pseudomonadota</taxon>
        <taxon>Gammaproteobacteria</taxon>
        <taxon>Legionellales</taxon>
        <taxon>Legionellaceae</taxon>
        <taxon>Legionella</taxon>
    </lineage>
</organism>
<evidence type="ECO:0000256" key="2">
    <source>
        <dbReference type="ARBA" id="ARBA00022679"/>
    </source>
</evidence>
<protein>
    <submittedName>
        <fullName evidence="6">Propionate kinase</fullName>
    </submittedName>
</protein>
<accession>A0A1E5JND9</accession>
<reference evidence="6 7" key="1">
    <citation type="submission" date="2016-02" db="EMBL/GenBank/DDBJ databases">
        <title>Secondary metabolites in Legionella.</title>
        <authorList>
            <person name="Tobias N.J."/>
            <person name="Bode H.B."/>
        </authorList>
    </citation>
    <scope>NUCLEOTIDE SEQUENCE [LARGE SCALE GENOMIC DNA]</scope>
    <source>
        <strain evidence="6 7">DSM 19216</strain>
    </source>
</reference>
<name>A0A1E5JND9_9GAMM</name>
<keyword evidence="2" id="KW-0808">Transferase</keyword>
<dbReference type="PANTHER" id="PTHR21060">
    <property type="entry name" value="ACETATE KINASE"/>
    <property type="match status" value="1"/>
</dbReference>
<proteinExistence type="inferred from homology"/>
<dbReference type="Pfam" id="PF00871">
    <property type="entry name" value="Acetate_kinase"/>
    <property type="match status" value="1"/>
</dbReference>
<dbReference type="AlphaFoldDB" id="A0A1E5JND9"/>
<dbReference type="GO" id="GO:0008776">
    <property type="term" value="F:acetate kinase activity"/>
    <property type="evidence" value="ECO:0007669"/>
    <property type="project" value="TreeGrafter"/>
</dbReference>
<dbReference type="InterPro" id="IPR043129">
    <property type="entry name" value="ATPase_NBD"/>
</dbReference>
<dbReference type="PATRIC" id="fig|45071.7.peg.3211"/>
<gene>
    <name evidence="6" type="primary">tdcD</name>
    <name evidence="6" type="ORF">lpari_03000</name>
</gene>
<comment type="caution">
    <text evidence="6">The sequence shown here is derived from an EMBL/GenBank/DDBJ whole genome shotgun (WGS) entry which is preliminary data.</text>
</comment>
<evidence type="ECO:0000256" key="1">
    <source>
        <dbReference type="ARBA" id="ARBA00008748"/>
    </source>
</evidence>
<keyword evidence="7" id="KW-1185">Reference proteome</keyword>
<sequence length="112" mass="12690">MEKPHVVTLNSGSSSIKFAVYELHSDLPKLLHGAVENIREAPVLKLFAKDNHLVREAHFKKNNAYNFFYELLFSALKTNQFGFNITTVGHRVVHGGNEFVKPILITPEITEN</sequence>
<dbReference type="InterPro" id="IPR023865">
    <property type="entry name" value="Aliphatic_acid_kinase_CS"/>
</dbReference>
<evidence type="ECO:0000256" key="5">
    <source>
        <dbReference type="ARBA" id="ARBA00022840"/>
    </source>
</evidence>
<dbReference type="GO" id="GO:0006083">
    <property type="term" value="P:acetate metabolic process"/>
    <property type="evidence" value="ECO:0007669"/>
    <property type="project" value="TreeGrafter"/>
</dbReference>
<dbReference type="SUPFAM" id="SSF53067">
    <property type="entry name" value="Actin-like ATPase domain"/>
    <property type="match status" value="1"/>
</dbReference>